<keyword evidence="6" id="KW-1185">Reference proteome</keyword>
<organism evidence="5 6">
    <name type="scientific">Zizania palustris</name>
    <name type="common">Northern wild rice</name>
    <dbReference type="NCBI Taxonomy" id="103762"/>
    <lineage>
        <taxon>Eukaryota</taxon>
        <taxon>Viridiplantae</taxon>
        <taxon>Streptophyta</taxon>
        <taxon>Embryophyta</taxon>
        <taxon>Tracheophyta</taxon>
        <taxon>Spermatophyta</taxon>
        <taxon>Magnoliopsida</taxon>
        <taxon>Liliopsida</taxon>
        <taxon>Poales</taxon>
        <taxon>Poaceae</taxon>
        <taxon>BOP clade</taxon>
        <taxon>Oryzoideae</taxon>
        <taxon>Oryzeae</taxon>
        <taxon>Zizaniinae</taxon>
        <taxon>Zizania</taxon>
    </lineage>
</organism>
<evidence type="ECO:0000256" key="1">
    <source>
        <dbReference type="ARBA" id="ARBA00004194"/>
    </source>
</evidence>
<dbReference type="OrthoDB" id="1896682at2759"/>
<comment type="caution">
    <text evidence="5">The sequence shown here is derived from an EMBL/GenBank/DDBJ whole genome shotgun (WGS) entry which is preliminary data.</text>
</comment>
<dbReference type="Proteomes" id="UP000729402">
    <property type="component" value="Unassembled WGS sequence"/>
</dbReference>
<proteinExistence type="predicted"/>
<name>A0A8J5RSP3_ZIZPA</name>
<evidence type="ECO:0000256" key="2">
    <source>
        <dbReference type="ARBA" id="ARBA00022692"/>
    </source>
</evidence>
<evidence type="ECO:0000256" key="4">
    <source>
        <dbReference type="ARBA" id="ARBA00023136"/>
    </source>
</evidence>
<dbReference type="AlphaFoldDB" id="A0A8J5RSP3"/>
<dbReference type="PANTHER" id="PTHR31444">
    <property type="entry name" value="OS11G0490100 PROTEIN"/>
    <property type="match status" value="1"/>
</dbReference>
<sequence length="90" mass="10176">MREPSMAVVDGMVHKSSYHLALTTLIQELLDVMWDILIVDGRSAARPKKPSQMTTIYNTVALAHATTMTGGWQVDMAMHDVDHMVEQWYT</sequence>
<dbReference type="EMBL" id="JAAALK010000287">
    <property type="protein sequence ID" value="KAG8059921.1"/>
    <property type="molecule type" value="Genomic_DNA"/>
</dbReference>
<reference evidence="5" key="1">
    <citation type="journal article" date="2021" name="bioRxiv">
        <title>Whole Genome Assembly and Annotation of Northern Wild Rice, Zizania palustris L., Supports a Whole Genome Duplication in the Zizania Genus.</title>
        <authorList>
            <person name="Haas M."/>
            <person name="Kono T."/>
            <person name="Macchietto M."/>
            <person name="Millas R."/>
            <person name="McGilp L."/>
            <person name="Shao M."/>
            <person name="Duquette J."/>
            <person name="Hirsch C.N."/>
            <person name="Kimball J."/>
        </authorList>
    </citation>
    <scope>NUCLEOTIDE SEQUENCE</scope>
    <source>
        <tissue evidence="5">Fresh leaf tissue</tissue>
    </source>
</reference>
<protein>
    <submittedName>
        <fullName evidence="5">Uncharacterized protein</fullName>
    </submittedName>
</protein>
<comment type="subcellular location">
    <subcellularLocation>
        <location evidence="1">Golgi apparatus membrane</location>
        <topology evidence="1">Single-pass membrane protein</topology>
    </subcellularLocation>
</comment>
<keyword evidence="2" id="KW-0812">Transmembrane</keyword>
<dbReference type="Pfam" id="PF21729">
    <property type="entry name" value="IRX15_IRX15L_GXM"/>
    <property type="match status" value="1"/>
</dbReference>
<keyword evidence="4" id="KW-0472">Membrane</keyword>
<dbReference type="GO" id="GO:0045492">
    <property type="term" value="P:xylan biosynthetic process"/>
    <property type="evidence" value="ECO:0007669"/>
    <property type="project" value="InterPro"/>
</dbReference>
<evidence type="ECO:0000313" key="6">
    <source>
        <dbReference type="Proteomes" id="UP000729402"/>
    </source>
</evidence>
<dbReference type="InterPro" id="IPR006514">
    <property type="entry name" value="IRX15/GXM/AGM"/>
</dbReference>
<gene>
    <name evidence="5" type="ORF">GUJ93_ZPchr0002g25098</name>
</gene>
<dbReference type="GO" id="GO:0000139">
    <property type="term" value="C:Golgi membrane"/>
    <property type="evidence" value="ECO:0007669"/>
    <property type="project" value="UniProtKB-SubCell"/>
</dbReference>
<evidence type="ECO:0000313" key="5">
    <source>
        <dbReference type="EMBL" id="KAG8059921.1"/>
    </source>
</evidence>
<evidence type="ECO:0000256" key="3">
    <source>
        <dbReference type="ARBA" id="ARBA00022989"/>
    </source>
</evidence>
<accession>A0A8J5RSP3</accession>
<keyword evidence="3" id="KW-1133">Transmembrane helix</keyword>
<reference evidence="5" key="2">
    <citation type="submission" date="2021-02" db="EMBL/GenBank/DDBJ databases">
        <authorList>
            <person name="Kimball J.A."/>
            <person name="Haas M.W."/>
            <person name="Macchietto M."/>
            <person name="Kono T."/>
            <person name="Duquette J."/>
            <person name="Shao M."/>
        </authorList>
    </citation>
    <scope>NUCLEOTIDE SEQUENCE</scope>
    <source>
        <tissue evidence="5">Fresh leaf tissue</tissue>
    </source>
</reference>